<keyword evidence="2" id="KW-1133">Transmembrane helix</keyword>
<keyword evidence="2" id="KW-0812">Transmembrane</keyword>
<name>A0A249MU30_SPHXE</name>
<dbReference type="Proteomes" id="UP000217141">
    <property type="component" value="Chromosome I"/>
</dbReference>
<dbReference type="AlphaFoldDB" id="A0A249MU30"/>
<sequence>MKRIATDSGASAGQRLSVVAAVCTLIVVILLSALAPLGPPLSRVAGSAFNPATIDVVIKARAPLAPQAVQATQPDGEGPSVPLLLLAAFAAAFVILWRQSAAPAFAPVGERARSSFHSNDRRARAPPASS</sequence>
<evidence type="ECO:0000256" key="2">
    <source>
        <dbReference type="SAM" id="Phobius"/>
    </source>
</evidence>
<reference evidence="3 4" key="1">
    <citation type="submission" date="2017-08" db="EMBL/GenBank/DDBJ databases">
        <title>Whole Genome Sequence of Sphingobium hydrophobicum C1: Insights into Adaption to the Electronic-waste Contaminated Sediment.</title>
        <authorList>
            <person name="Song D."/>
            <person name="Chen X."/>
            <person name="Xu M."/>
        </authorList>
    </citation>
    <scope>NUCLEOTIDE SEQUENCE [LARGE SCALE GENOMIC DNA]</scope>
    <source>
        <strain evidence="3 4">C1</strain>
    </source>
</reference>
<evidence type="ECO:0000313" key="3">
    <source>
        <dbReference type="EMBL" id="ASY44863.1"/>
    </source>
</evidence>
<evidence type="ECO:0000313" key="4">
    <source>
        <dbReference type="Proteomes" id="UP000217141"/>
    </source>
</evidence>
<feature type="transmembrane region" description="Helical" evidence="2">
    <location>
        <begin position="12"/>
        <end position="35"/>
    </location>
</feature>
<proteinExistence type="predicted"/>
<feature type="region of interest" description="Disordered" evidence="1">
    <location>
        <begin position="111"/>
        <end position="130"/>
    </location>
</feature>
<organism evidence="3 4">
    <name type="scientific">Sphingobium xenophagum</name>
    <dbReference type="NCBI Taxonomy" id="121428"/>
    <lineage>
        <taxon>Bacteria</taxon>
        <taxon>Pseudomonadati</taxon>
        <taxon>Pseudomonadota</taxon>
        <taxon>Alphaproteobacteria</taxon>
        <taxon>Sphingomonadales</taxon>
        <taxon>Sphingomonadaceae</taxon>
        <taxon>Sphingobium</taxon>
    </lineage>
</organism>
<dbReference type="RefSeq" id="WP_017183117.1">
    <property type="nucleotide sequence ID" value="NZ_CP022745.1"/>
</dbReference>
<protein>
    <submittedName>
        <fullName evidence="3">Uncharacterized protein</fullName>
    </submittedName>
</protein>
<dbReference type="EMBL" id="CP022745">
    <property type="protein sequence ID" value="ASY44863.1"/>
    <property type="molecule type" value="Genomic_DNA"/>
</dbReference>
<feature type="compositionally biased region" description="Basic and acidic residues" evidence="1">
    <location>
        <begin position="111"/>
        <end position="123"/>
    </location>
</feature>
<feature type="transmembrane region" description="Helical" evidence="2">
    <location>
        <begin position="80"/>
        <end position="97"/>
    </location>
</feature>
<gene>
    <name evidence="3" type="ORF">CJD35_10670</name>
</gene>
<keyword evidence="2" id="KW-0472">Membrane</keyword>
<dbReference type="KEGG" id="shyd:CJD35_10670"/>
<evidence type="ECO:0000256" key="1">
    <source>
        <dbReference type="SAM" id="MobiDB-lite"/>
    </source>
</evidence>
<accession>A0A249MU30</accession>